<organism evidence="1 2">
    <name type="scientific">Cetraspora pellucida</name>
    <dbReference type="NCBI Taxonomy" id="1433469"/>
    <lineage>
        <taxon>Eukaryota</taxon>
        <taxon>Fungi</taxon>
        <taxon>Fungi incertae sedis</taxon>
        <taxon>Mucoromycota</taxon>
        <taxon>Glomeromycotina</taxon>
        <taxon>Glomeromycetes</taxon>
        <taxon>Diversisporales</taxon>
        <taxon>Gigasporaceae</taxon>
        <taxon>Cetraspora</taxon>
    </lineage>
</organism>
<keyword evidence="2" id="KW-1185">Reference proteome</keyword>
<feature type="non-terminal residue" evidence="1">
    <location>
        <position position="1"/>
    </location>
</feature>
<sequence length="94" mass="10442">VGNETSSSELQNTVSLPEYMKVGTGMQSFINTVYSNIKLGIPSDEYLRDRMILSARNENVQDINCVVLDSFSEDKRTYLSADDSVVEKGADNNN</sequence>
<name>A0ACA9RLE7_9GLOM</name>
<reference evidence="1" key="1">
    <citation type="submission" date="2021-06" db="EMBL/GenBank/DDBJ databases">
        <authorList>
            <person name="Kallberg Y."/>
            <person name="Tangrot J."/>
            <person name="Rosling A."/>
        </authorList>
    </citation>
    <scope>NUCLEOTIDE SEQUENCE</scope>
    <source>
        <strain evidence="1">28 12/20/2015</strain>
    </source>
</reference>
<proteinExistence type="predicted"/>
<dbReference type="Proteomes" id="UP000789366">
    <property type="component" value="Unassembled WGS sequence"/>
</dbReference>
<comment type="caution">
    <text evidence="1">The sequence shown here is derived from an EMBL/GenBank/DDBJ whole genome shotgun (WGS) entry which is preliminary data.</text>
</comment>
<evidence type="ECO:0000313" key="2">
    <source>
        <dbReference type="Proteomes" id="UP000789366"/>
    </source>
</evidence>
<accession>A0ACA9RLE7</accession>
<protein>
    <submittedName>
        <fullName evidence="1">7981_t:CDS:1</fullName>
    </submittedName>
</protein>
<dbReference type="EMBL" id="CAJVPW010078462">
    <property type="protein sequence ID" value="CAG8799658.1"/>
    <property type="molecule type" value="Genomic_DNA"/>
</dbReference>
<gene>
    <name evidence="1" type="ORF">SPELUC_LOCUS17951</name>
</gene>
<feature type="non-terminal residue" evidence="1">
    <location>
        <position position="94"/>
    </location>
</feature>
<evidence type="ECO:0000313" key="1">
    <source>
        <dbReference type="EMBL" id="CAG8799658.1"/>
    </source>
</evidence>